<feature type="region of interest" description="Disordered" evidence="1">
    <location>
        <begin position="179"/>
        <end position="202"/>
    </location>
</feature>
<dbReference type="RefSeq" id="XP_035457509.2">
    <property type="nucleotide sequence ID" value="XM_035601616.2"/>
</dbReference>
<dbReference type="AlphaFoldDB" id="A0A9R0ESQ4"/>
<feature type="signal peptide" evidence="2">
    <location>
        <begin position="1"/>
        <end position="28"/>
    </location>
</feature>
<dbReference type="Proteomes" id="UP000829999">
    <property type="component" value="Chromosome 19"/>
</dbReference>
<sequence>MAEDKRINMLKIICCAVILLCKLPLGLATTWSPARLDPMPYDYHNQKALISRMTEHLVQQVVMKMRLAENIHYVYKGSVEYEMGIVSGNIMDRFTHMMNIYKFYSKPVNFENTSLTEAEYMTGYAAIRSFYNQLIVDRNMFVRLEDKYEEKHEKQDEYWERIAHKYNVTVKQLHDARDQGLIKPEDFPDEEKPPSRRSMKIQTTGTRKINNKVPVKKYPTSKKENRKINWGRHNGDTAEAEYKKSLRYKAWAQKWQGFNPDIEGIHIPKPIADIGFKNLSNFLPKELQGVV</sequence>
<organism evidence="3 4">
    <name type="scientific">Spodoptera frugiperda</name>
    <name type="common">Fall armyworm</name>
    <dbReference type="NCBI Taxonomy" id="7108"/>
    <lineage>
        <taxon>Eukaryota</taxon>
        <taxon>Metazoa</taxon>
        <taxon>Ecdysozoa</taxon>
        <taxon>Arthropoda</taxon>
        <taxon>Hexapoda</taxon>
        <taxon>Insecta</taxon>
        <taxon>Pterygota</taxon>
        <taxon>Neoptera</taxon>
        <taxon>Endopterygota</taxon>
        <taxon>Lepidoptera</taxon>
        <taxon>Glossata</taxon>
        <taxon>Ditrysia</taxon>
        <taxon>Noctuoidea</taxon>
        <taxon>Noctuidae</taxon>
        <taxon>Amphipyrinae</taxon>
        <taxon>Spodoptera</taxon>
    </lineage>
</organism>
<accession>A0A9R0ESQ4</accession>
<reference evidence="4" key="1">
    <citation type="submission" date="2025-08" db="UniProtKB">
        <authorList>
            <consortium name="RefSeq"/>
        </authorList>
    </citation>
    <scope>IDENTIFICATION</scope>
    <source>
        <tissue evidence="4">Whole larval tissue</tissue>
    </source>
</reference>
<protein>
    <submittedName>
        <fullName evidence="4">Uncharacterized protein LOC118281132</fullName>
    </submittedName>
</protein>
<dbReference type="OrthoDB" id="7326688at2759"/>
<evidence type="ECO:0000256" key="2">
    <source>
        <dbReference type="SAM" id="SignalP"/>
    </source>
</evidence>
<dbReference type="GeneID" id="118281132"/>
<evidence type="ECO:0000313" key="4">
    <source>
        <dbReference type="RefSeq" id="XP_035457509.2"/>
    </source>
</evidence>
<feature type="compositionally biased region" description="Basic and acidic residues" evidence="1">
    <location>
        <begin position="179"/>
        <end position="194"/>
    </location>
</feature>
<evidence type="ECO:0000313" key="3">
    <source>
        <dbReference type="Proteomes" id="UP000829999"/>
    </source>
</evidence>
<keyword evidence="3" id="KW-1185">Reference proteome</keyword>
<feature type="chain" id="PRO_5040405645" evidence="2">
    <location>
        <begin position="29"/>
        <end position="291"/>
    </location>
</feature>
<name>A0A9R0ESQ4_SPOFR</name>
<keyword evidence="2" id="KW-0732">Signal</keyword>
<gene>
    <name evidence="4" type="primary">LOC118281132</name>
</gene>
<proteinExistence type="predicted"/>
<evidence type="ECO:0000256" key="1">
    <source>
        <dbReference type="SAM" id="MobiDB-lite"/>
    </source>
</evidence>